<dbReference type="RefSeq" id="WP_032881983.1">
    <property type="nucleotide sequence ID" value="NZ_JAKZGC010000002.1"/>
</dbReference>
<comment type="caution">
    <text evidence="1">The sequence shown here is derived from an EMBL/GenBank/DDBJ whole genome shotgun (WGS) entry which is preliminary data.</text>
</comment>
<keyword evidence="2" id="KW-1185">Reference proteome</keyword>
<gene>
    <name evidence="1" type="ORF">Q3V53_05375</name>
</gene>
<sequence>MIANVNSTELAKSHLVVNAAADTVFLNDTQVKTIVELDLNNLKIKQIIQLNCVANIFTWLDVAKVS</sequence>
<dbReference type="EMBL" id="JAUMJH010000010">
    <property type="protein sequence ID" value="MDO3656641.1"/>
    <property type="molecule type" value="Genomic_DNA"/>
</dbReference>
<evidence type="ECO:0000313" key="2">
    <source>
        <dbReference type="Proteomes" id="UP001168902"/>
    </source>
</evidence>
<accession>A0ABT8UXB7</accession>
<name>A0ABT8UXB7_9GAMM</name>
<dbReference type="Proteomes" id="UP001168902">
    <property type="component" value="Unassembled WGS sequence"/>
</dbReference>
<reference evidence="1 2" key="1">
    <citation type="submission" date="2023-07" db="EMBL/GenBank/DDBJ databases">
        <title>A novel proteolytic Acinetobacter species.</title>
        <authorList>
            <person name="Nemec A."/>
            <person name="Radolfova-Krizova L."/>
        </authorList>
    </citation>
    <scope>NUCLEOTIDE SEQUENCE [LARGE SCALE GENOMIC DNA]</scope>
    <source>
        <strain evidence="1 2">NIPH 1865</strain>
    </source>
</reference>
<organism evidence="1 2">
    <name type="scientific">Acinetobacter genomosp. 15BJ</name>
    <dbReference type="NCBI Taxonomy" id="106651"/>
    <lineage>
        <taxon>Bacteria</taxon>
        <taxon>Pseudomonadati</taxon>
        <taxon>Pseudomonadota</taxon>
        <taxon>Gammaproteobacteria</taxon>
        <taxon>Moraxellales</taxon>
        <taxon>Moraxellaceae</taxon>
        <taxon>Acinetobacter</taxon>
    </lineage>
</organism>
<evidence type="ECO:0000313" key="1">
    <source>
        <dbReference type="EMBL" id="MDO3656641.1"/>
    </source>
</evidence>
<protein>
    <submittedName>
        <fullName evidence="1">Uncharacterized protein</fullName>
    </submittedName>
</protein>
<proteinExistence type="predicted"/>